<dbReference type="InterPro" id="IPR002931">
    <property type="entry name" value="Transglutaminase-like"/>
</dbReference>
<dbReference type="Pfam" id="PF01841">
    <property type="entry name" value="Transglut_core"/>
    <property type="match status" value="1"/>
</dbReference>
<keyword evidence="2" id="KW-1133">Transmembrane helix</keyword>
<feature type="compositionally biased region" description="Acidic residues" evidence="1">
    <location>
        <begin position="570"/>
        <end position="588"/>
    </location>
</feature>
<dbReference type="PANTHER" id="PTHR42736">
    <property type="entry name" value="PROTEIN-GLUTAMINE GAMMA-GLUTAMYLTRANSFERASE"/>
    <property type="match status" value="1"/>
</dbReference>
<protein>
    <submittedName>
        <fullName evidence="4">DUF4129 domain-containing transglutaminase family protein</fullName>
    </submittedName>
</protein>
<feature type="transmembrane region" description="Helical" evidence="2">
    <location>
        <begin position="39"/>
        <end position="56"/>
    </location>
</feature>
<feature type="transmembrane region" description="Helical" evidence="2">
    <location>
        <begin position="114"/>
        <end position="134"/>
    </location>
</feature>
<keyword evidence="5" id="KW-1185">Reference proteome</keyword>
<keyword evidence="2" id="KW-0472">Membrane</keyword>
<dbReference type="Pfam" id="PF11992">
    <property type="entry name" value="TgpA_N"/>
    <property type="match status" value="1"/>
</dbReference>
<dbReference type="PANTHER" id="PTHR42736:SF1">
    <property type="entry name" value="PROTEIN-GLUTAMINE GAMMA-GLUTAMYLTRANSFERASE"/>
    <property type="match status" value="1"/>
</dbReference>
<feature type="transmembrane region" description="Helical" evidence="2">
    <location>
        <begin position="167"/>
        <end position="187"/>
    </location>
</feature>
<evidence type="ECO:0000313" key="5">
    <source>
        <dbReference type="Proteomes" id="UP000831782"/>
    </source>
</evidence>
<sequence>MKKQISLETVSTFILLCAGFLLFWEWLRPLEQITDTGNSYLFVIFTAICFAVSFFTENKIARFAVKLLSMLFVLDYLFVDARLLSSEWVQFMQLEWQFNLEIIFENNLAAMSSFFRSMLFLIVLWLMSYLLHYWFTVANKFFLFVVLTFFYLAVLDTFTVYDARLAIVRTFVISFIVFGLSRYVHLMKQVDKRNYKQQVVGWMLPIMLIVGLATVLGIYSPKPDPQWPDPVPFIESTAGHVGFSNGAVQKVGYGEDDSRLGGSFVQDDTPVFQAIAHDDIYWRIETKDVYTGKGWERSEELNYQPLTNGMIGNNTFFVDQVETTAYQGQVQPVDSNALTKAVYPYGIQMIAASRQSQFYMDAQSGLIKSESAEENIAQAYSVQYEAPSFSVNQLKDLPTDDPASIRDQYLQLPNSLPDRVRELASDITEGVETRYEKARAIEGYFAANGYRYQIEDVSVPERGEDYVDQFLFETQIGYCDNFSTSMVVLLRSLDIPARWVKGFTGGSEIMDQRNLPEGYTTYEVTNNNAHSWVEVYFPGTGWVPFEPTSGFNNPTDFYQEVTSDVDVGNAEEEQAETEETEQEEAAEEQEQKQQLTEDDGSSETAAAGQDNADGNMLYIWIIAAVIIIAATVLAYLKRYEIRNWYILRKWRRLREKSEVEAAYVYLLEILGKQGLKRKTGQTLRQYASEVDEHFGTTAMSTLTTAYEEYLYRNQTSIDKDEKRLQELFDELSDQIFA</sequence>
<dbReference type="Pfam" id="PF13559">
    <property type="entry name" value="DUF4129"/>
    <property type="match status" value="1"/>
</dbReference>
<evidence type="ECO:0000256" key="2">
    <source>
        <dbReference type="SAM" id="Phobius"/>
    </source>
</evidence>
<dbReference type="InterPro" id="IPR052901">
    <property type="entry name" value="Bact_TGase-like"/>
</dbReference>
<evidence type="ECO:0000259" key="3">
    <source>
        <dbReference type="SMART" id="SM00460"/>
    </source>
</evidence>
<evidence type="ECO:0000256" key="1">
    <source>
        <dbReference type="SAM" id="MobiDB-lite"/>
    </source>
</evidence>
<dbReference type="Gene3D" id="3.10.620.30">
    <property type="match status" value="1"/>
</dbReference>
<dbReference type="Proteomes" id="UP000831782">
    <property type="component" value="Chromosome"/>
</dbReference>
<name>A0ABY4EZG7_9BACI</name>
<feature type="transmembrane region" description="Helical" evidence="2">
    <location>
        <begin position="63"/>
        <end position="79"/>
    </location>
</feature>
<dbReference type="InterPro" id="IPR021878">
    <property type="entry name" value="TgpA_N"/>
</dbReference>
<accession>A0ABY4EZG7</accession>
<proteinExistence type="predicted"/>
<feature type="transmembrane region" description="Helical" evidence="2">
    <location>
        <begin position="199"/>
        <end position="219"/>
    </location>
</feature>
<feature type="transmembrane region" description="Helical" evidence="2">
    <location>
        <begin position="7"/>
        <end position="27"/>
    </location>
</feature>
<evidence type="ECO:0000313" key="4">
    <source>
        <dbReference type="EMBL" id="UOQ49034.1"/>
    </source>
</evidence>
<gene>
    <name evidence="4" type="ORF">MUN88_02530</name>
</gene>
<dbReference type="InterPro" id="IPR038765">
    <property type="entry name" value="Papain-like_cys_pep_sf"/>
</dbReference>
<dbReference type="RefSeq" id="WP_244720468.1">
    <property type="nucleotide sequence ID" value="NZ_CP095072.1"/>
</dbReference>
<dbReference type="InterPro" id="IPR025403">
    <property type="entry name" value="TgpA-like_C"/>
</dbReference>
<dbReference type="EMBL" id="CP095072">
    <property type="protein sequence ID" value="UOQ49034.1"/>
    <property type="molecule type" value="Genomic_DNA"/>
</dbReference>
<dbReference type="SUPFAM" id="SSF54001">
    <property type="entry name" value="Cysteine proteinases"/>
    <property type="match status" value="1"/>
</dbReference>
<keyword evidence="2" id="KW-0812">Transmembrane</keyword>
<organism evidence="4 5">
    <name type="scientific">Gracilibacillus caseinilyticus</name>
    <dbReference type="NCBI Taxonomy" id="2932256"/>
    <lineage>
        <taxon>Bacteria</taxon>
        <taxon>Bacillati</taxon>
        <taxon>Bacillota</taxon>
        <taxon>Bacilli</taxon>
        <taxon>Bacillales</taxon>
        <taxon>Bacillaceae</taxon>
        <taxon>Gracilibacillus</taxon>
    </lineage>
</organism>
<feature type="domain" description="Transglutaminase-like" evidence="3">
    <location>
        <begin position="471"/>
        <end position="549"/>
    </location>
</feature>
<feature type="region of interest" description="Disordered" evidence="1">
    <location>
        <begin position="570"/>
        <end position="608"/>
    </location>
</feature>
<feature type="transmembrane region" description="Helical" evidence="2">
    <location>
        <begin position="617"/>
        <end position="636"/>
    </location>
</feature>
<feature type="transmembrane region" description="Helical" evidence="2">
    <location>
        <begin position="141"/>
        <end position="161"/>
    </location>
</feature>
<reference evidence="4 5" key="1">
    <citation type="submission" date="2022-04" db="EMBL/GenBank/DDBJ databases">
        <title>Gracilibacillus sp. isolated from saltern.</title>
        <authorList>
            <person name="Won M."/>
            <person name="Lee C.-M."/>
            <person name="Woen H.-Y."/>
            <person name="Kwon S.-W."/>
        </authorList>
    </citation>
    <scope>NUCLEOTIDE SEQUENCE [LARGE SCALE GENOMIC DNA]</scope>
    <source>
        <strain evidence="4 5">SSWR10-1</strain>
    </source>
</reference>
<dbReference type="SMART" id="SM00460">
    <property type="entry name" value="TGc"/>
    <property type="match status" value="1"/>
</dbReference>